<feature type="region of interest" description="Disordered" evidence="1">
    <location>
        <begin position="381"/>
        <end position="400"/>
    </location>
</feature>
<keyword evidence="2" id="KW-0472">Membrane</keyword>
<keyword evidence="2" id="KW-1133">Transmembrane helix</keyword>
<evidence type="ECO:0000256" key="2">
    <source>
        <dbReference type="SAM" id="Phobius"/>
    </source>
</evidence>
<dbReference type="InParanoid" id="A0A2K3CWA7"/>
<dbReference type="KEGG" id="cre:CHLRE_16g691327v5"/>
<feature type="region of interest" description="Disordered" evidence="1">
    <location>
        <begin position="311"/>
        <end position="345"/>
    </location>
</feature>
<accession>A0A2K3CWA7</accession>
<organism evidence="3 4">
    <name type="scientific">Chlamydomonas reinhardtii</name>
    <name type="common">Chlamydomonas smithii</name>
    <dbReference type="NCBI Taxonomy" id="3055"/>
    <lineage>
        <taxon>Eukaryota</taxon>
        <taxon>Viridiplantae</taxon>
        <taxon>Chlorophyta</taxon>
        <taxon>core chlorophytes</taxon>
        <taxon>Chlorophyceae</taxon>
        <taxon>CS clade</taxon>
        <taxon>Chlamydomonadales</taxon>
        <taxon>Chlamydomonadaceae</taxon>
        <taxon>Chlamydomonas</taxon>
    </lineage>
</organism>
<dbReference type="OrthoDB" id="10683429at2759"/>
<keyword evidence="2" id="KW-0812">Transmembrane</keyword>
<feature type="compositionally biased region" description="Low complexity" evidence="1">
    <location>
        <begin position="381"/>
        <end position="396"/>
    </location>
</feature>
<feature type="compositionally biased region" description="Low complexity" evidence="1">
    <location>
        <begin position="450"/>
        <end position="469"/>
    </location>
</feature>
<name>A0A2K3CWA7_CHLRE</name>
<gene>
    <name evidence="3" type="ORF">CHLRE_16g691327v5</name>
</gene>
<feature type="compositionally biased region" description="Low complexity" evidence="1">
    <location>
        <begin position="322"/>
        <end position="332"/>
    </location>
</feature>
<feature type="transmembrane region" description="Helical" evidence="2">
    <location>
        <begin position="32"/>
        <end position="54"/>
    </location>
</feature>
<evidence type="ECO:0000256" key="1">
    <source>
        <dbReference type="SAM" id="MobiDB-lite"/>
    </source>
</evidence>
<feature type="region of interest" description="Disordered" evidence="1">
    <location>
        <begin position="557"/>
        <end position="645"/>
    </location>
</feature>
<dbReference type="AlphaFoldDB" id="A0A2K3CWA7"/>
<evidence type="ECO:0000313" key="3">
    <source>
        <dbReference type="EMBL" id="PNW72558.1"/>
    </source>
</evidence>
<sequence>MTQVQAQARLQWMESSHGRTVSWTVGKARAAVVYLLQLGFLLLLLCGAGVSWLLHGGGTRRDDDAAEGVLADTAGIQKAVEGTPAKASAASDDIRTPQMRLVGVRDLAGGQPGTATEAGSGMAPGKWPEEGVTQYRPVRQEPHSPVHQTATTPLKPATPPPATEVPPLGAAEILLLGLLGCDAGMAAACSGKDSQQQQAPLAPDTSPRSPPAAQASMADAPGPTPWTPPPPHPLLTASAARTGDPADEVAAAAADRASHAAEGAAEPLVARTLETALVTASDDTAADEDTQCQGKTGASLVRGQATMRISEPSRSVDGLAGGASSSGELMSAPHQPARLPSEGPDLGEVRTEQLCSSEAHVLAAAHLSAALLHADSQPAAAAPASHAGGASPGFAAQGSGDALQADSEAVFAATAARSSTSAAVKGSKEPLPRQQSGPNRAGGSAGGSGPSTAKGPRAAAVAPGAAGTPVQRMSSDGRYRSAATTAPTITAPTAPCPRRHKEGQGLPAHASGELLAAGAGAAGDAVTPAVTGSVSHAPADATASTPHVPRYLMPTAASTSRRTSQGLGSPHAEGGTHGAASGAPLAQGRSIQLPAAHHQDGAPVSPGSGALSGLRSPGATAAGRGTGTGRTTSLRRVSQPNGSAL</sequence>
<dbReference type="Proteomes" id="UP000006906">
    <property type="component" value="Chromosome 16"/>
</dbReference>
<dbReference type="RefSeq" id="XP_042916332.1">
    <property type="nucleotide sequence ID" value="XM_043071709.1"/>
</dbReference>
<keyword evidence="4" id="KW-1185">Reference proteome</keyword>
<feature type="compositionally biased region" description="Low complexity" evidence="1">
    <location>
        <begin position="248"/>
        <end position="266"/>
    </location>
</feature>
<dbReference type="EMBL" id="CM008977">
    <property type="protein sequence ID" value="PNW72558.1"/>
    <property type="molecule type" value="Genomic_DNA"/>
</dbReference>
<dbReference type="ExpressionAtlas" id="A0A2K3CWA7">
    <property type="expression patterns" value="baseline and differential"/>
</dbReference>
<feature type="region of interest" description="Disordered" evidence="1">
    <location>
        <begin position="192"/>
        <end position="266"/>
    </location>
</feature>
<dbReference type="PaxDb" id="3055-EDO99122"/>
<feature type="region of interest" description="Disordered" evidence="1">
    <location>
        <begin position="418"/>
        <end position="506"/>
    </location>
</feature>
<dbReference type="Gramene" id="PNW72558">
    <property type="protein sequence ID" value="PNW72558"/>
    <property type="gene ID" value="CHLRE_16g691327v5"/>
</dbReference>
<feature type="compositionally biased region" description="Pro residues" evidence="1">
    <location>
        <begin position="222"/>
        <end position="233"/>
    </location>
</feature>
<feature type="region of interest" description="Disordered" evidence="1">
    <location>
        <begin position="109"/>
        <end position="163"/>
    </location>
</feature>
<evidence type="ECO:0000313" key="4">
    <source>
        <dbReference type="Proteomes" id="UP000006906"/>
    </source>
</evidence>
<reference evidence="3 4" key="1">
    <citation type="journal article" date="2007" name="Science">
        <title>The Chlamydomonas genome reveals the evolution of key animal and plant functions.</title>
        <authorList>
            <person name="Merchant S.S."/>
            <person name="Prochnik S.E."/>
            <person name="Vallon O."/>
            <person name="Harris E.H."/>
            <person name="Karpowicz S.J."/>
            <person name="Witman G.B."/>
            <person name="Terry A."/>
            <person name="Salamov A."/>
            <person name="Fritz-Laylin L.K."/>
            <person name="Marechal-Drouard L."/>
            <person name="Marshall W.F."/>
            <person name="Qu L.H."/>
            <person name="Nelson D.R."/>
            <person name="Sanderfoot A.A."/>
            <person name="Spalding M.H."/>
            <person name="Kapitonov V.V."/>
            <person name="Ren Q."/>
            <person name="Ferris P."/>
            <person name="Lindquist E."/>
            <person name="Shapiro H."/>
            <person name="Lucas S.M."/>
            <person name="Grimwood J."/>
            <person name="Schmutz J."/>
            <person name="Cardol P."/>
            <person name="Cerutti H."/>
            <person name="Chanfreau G."/>
            <person name="Chen C.L."/>
            <person name="Cognat V."/>
            <person name="Croft M.T."/>
            <person name="Dent R."/>
            <person name="Dutcher S."/>
            <person name="Fernandez E."/>
            <person name="Fukuzawa H."/>
            <person name="Gonzalez-Ballester D."/>
            <person name="Gonzalez-Halphen D."/>
            <person name="Hallmann A."/>
            <person name="Hanikenne M."/>
            <person name="Hippler M."/>
            <person name="Inwood W."/>
            <person name="Jabbari K."/>
            <person name="Kalanon M."/>
            <person name="Kuras R."/>
            <person name="Lefebvre P.A."/>
            <person name="Lemaire S.D."/>
            <person name="Lobanov A.V."/>
            <person name="Lohr M."/>
            <person name="Manuell A."/>
            <person name="Meier I."/>
            <person name="Mets L."/>
            <person name="Mittag M."/>
            <person name="Mittelmeier T."/>
            <person name="Moroney J.V."/>
            <person name="Moseley J."/>
            <person name="Napoli C."/>
            <person name="Nedelcu A.M."/>
            <person name="Niyogi K."/>
            <person name="Novoselov S.V."/>
            <person name="Paulsen I.T."/>
            <person name="Pazour G."/>
            <person name="Purton S."/>
            <person name="Ral J.P."/>
            <person name="Riano-Pachon D.M."/>
            <person name="Riekhof W."/>
            <person name="Rymarquis L."/>
            <person name="Schroda M."/>
            <person name="Stern D."/>
            <person name="Umen J."/>
            <person name="Willows R."/>
            <person name="Wilson N."/>
            <person name="Zimmer S.L."/>
            <person name="Allmer J."/>
            <person name="Balk J."/>
            <person name="Bisova K."/>
            <person name="Chen C.J."/>
            <person name="Elias M."/>
            <person name="Gendler K."/>
            <person name="Hauser C."/>
            <person name="Lamb M.R."/>
            <person name="Ledford H."/>
            <person name="Long J.C."/>
            <person name="Minagawa J."/>
            <person name="Page M.D."/>
            <person name="Pan J."/>
            <person name="Pootakham W."/>
            <person name="Roje S."/>
            <person name="Rose A."/>
            <person name="Stahlberg E."/>
            <person name="Terauchi A.M."/>
            <person name="Yang P."/>
            <person name="Ball S."/>
            <person name="Bowler C."/>
            <person name="Dieckmann C.L."/>
            <person name="Gladyshev V.N."/>
            <person name="Green P."/>
            <person name="Jorgensen R."/>
            <person name="Mayfield S."/>
            <person name="Mueller-Roeber B."/>
            <person name="Rajamani S."/>
            <person name="Sayre R.T."/>
            <person name="Brokstein P."/>
            <person name="Dubchak I."/>
            <person name="Goodstein D."/>
            <person name="Hornick L."/>
            <person name="Huang Y.W."/>
            <person name="Jhaveri J."/>
            <person name="Luo Y."/>
            <person name="Martinez D."/>
            <person name="Ngau W.C."/>
            <person name="Otillar B."/>
            <person name="Poliakov A."/>
            <person name="Porter A."/>
            <person name="Szajkowski L."/>
            <person name="Werner G."/>
            <person name="Zhou K."/>
            <person name="Grigoriev I.V."/>
            <person name="Rokhsar D.S."/>
            <person name="Grossman A.R."/>
        </authorList>
    </citation>
    <scope>NUCLEOTIDE SEQUENCE [LARGE SCALE GENOMIC DNA]</scope>
    <source>
        <strain evidence="4">CC-503</strain>
    </source>
</reference>
<feature type="compositionally biased region" description="Low complexity" evidence="1">
    <location>
        <begin position="482"/>
        <end position="493"/>
    </location>
</feature>
<protein>
    <submittedName>
        <fullName evidence="3">Uncharacterized protein</fullName>
    </submittedName>
</protein>
<dbReference type="GeneID" id="5724390"/>
<proteinExistence type="predicted"/>
<feature type="compositionally biased region" description="Polar residues" evidence="1">
    <location>
        <begin position="634"/>
        <end position="645"/>
    </location>
</feature>
<feature type="compositionally biased region" description="Polar residues" evidence="1">
    <location>
        <begin position="557"/>
        <end position="567"/>
    </location>
</feature>